<proteinExistence type="predicted"/>
<dbReference type="STRING" id="39947.A0A0P0VBB1"/>
<reference evidence="3" key="1">
    <citation type="journal article" date="2005" name="Nature">
        <title>The map-based sequence of the rice genome.</title>
        <authorList>
            <consortium name="International rice genome sequencing project (IRGSP)"/>
            <person name="Matsumoto T."/>
            <person name="Wu J."/>
            <person name="Kanamori H."/>
            <person name="Katayose Y."/>
            <person name="Fujisawa M."/>
            <person name="Namiki N."/>
            <person name="Mizuno H."/>
            <person name="Yamamoto K."/>
            <person name="Antonio B.A."/>
            <person name="Baba T."/>
            <person name="Sakata K."/>
            <person name="Nagamura Y."/>
            <person name="Aoki H."/>
            <person name="Arikawa K."/>
            <person name="Arita K."/>
            <person name="Bito T."/>
            <person name="Chiden Y."/>
            <person name="Fujitsuka N."/>
            <person name="Fukunaka R."/>
            <person name="Hamada M."/>
            <person name="Harada C."/>
            <person name="Hayashi A."/>
            <person name="Hijishita S."/>
            <person name="Honda M."/>
            <person name="Hosokawa S."/>
            <person name="Ichikawa Y."/>
            <person name="Idonuma A."/>
            <person name="Iijima M."/>
            <person name="Ikeda M."/>
            <person name="Ikeno M."/>
            <person name="Ito K."/>
            <person name="Ito S."/>
            <person name="Ito T."/>
            <person name="Ito Y."/>
            <person name="Ito Y."/>
            <person name="Iwabuchi A."/>
            <person name="Kamiya K."/>
            <person name="Karasawa W."/>
            <person name="Kurita K."/>
            <person name="Katagiri S."/>
            <person name="Kikuta A."/>
            <person name="Kobayashi H."/>
            <person name="Kobayashi N."/>
            <person name="Machita K."/>
            <person name="Maehara T."/>
            <person name="Masukawa M."/>
            <person name="Mizubayashi T."/>
            <person name="Mukai Y."/>
            <person name="Nagasaki H."/>
            <person name="Nagata Y."/>
            <person name="Naito S."/>
            <person name="Nakashima M."/>
            <person name="Nakama Y."/>
            <person name="Nakamichi Y."/>
            <person name="Nakamura M."/>
            <person name="Meguro A."/>
            <person name="Negishi M."/>
            <person name="Ohta I."/>
            <person name="Ohta T."/>
            <person name="Okamoto M."/>
            <person name="Ono N."/>
            <person name="Saji S."/>
            <person name="Sakaguchi M."/>
            <person name="Sakai K."/>
            <person name="Shibata M."/>
            <person name="Shimokawa T."/>
            <person name="Song J."/>
            <person name="Takazaki Y."/>
            <person name="Terasawa K."/>
            <person name="Tsugane M."/>
            <person name="Tsuji K."/>
            <person name="Ueda S."/>
            <person name="Waki K."/>
            <person name="Yamagata H."/>
            <person name="Yamamoto M."/>
            <person name="Yamamoto S."/>
            <person name="Yamane H."/>
            <person name="Yoshiki S."/>
            <person name="Yoshihara R."/>
            <person name="Yukawa K."/>
            <person name="Zhong H."/>
            <person name="Yano M."/>
            <person name="Yuan Q."/>
            <person name="Ouyang S."/>
            <person name="Liu J."/>
            <person name="Jones K.M."/>
            <person name="Gansberger K."/>
            <person name="Moffat K."/>
            <person name="Hill J."/>
            <person name="Bera J."/>
            <person name="Fadrosh D."/>
            <person name="Jin S."/>
            <person name="Johri S."/>
            <person name="Kim M."/>
            <person name="Overton L."/>
            <person name="Reardon M."/>
            <person name="Tsitrin T."/>
            <person name="Vuong H."/>
            <person name="Weaver B."/>
            <person name="Ciecko A."/>
            <person name="Tallon L."/>
            <person name="Jackson J."/>
            <person name="Pai G."/>
            <person name="Aken S.V."/>
            <person name="Utterback T."/>
            <person name="Reidmuller S."/>
            <person name="Feldblyum T."/>
            <person name="Hsiao J."/>
            <person name="Zismann V."/>
            <person name="Iobst S."/>
            <person name="de Vazeille A.R."/>
            <person name="Buell C.R."/>
            <person name="Ying K."/>
            <person name="Li Y."/>
            <person name="Lu T."/>
            <person name="Huang Y."/>
            <person name="Zhao Q."/>
            <person name="Feng Q."/>
            <person name="Zhang L."/>
            <person name="Zhu J."/>
            <person name="Weng Q."/>
            <person name="Mu J."/>
            <person name="Lu Y."/>
            <person name="Fan D."/>
            <person name="Liu Y."/>
            <person name="Guan J."/>
            <person name="Zhang Y."/>
            <person name="Yu S."/>
            <person name="Liu X."/>
            <person name="Zhang Y."/>
            <person name="Hong G."/>
            <person name="Han B."/>
            <person name="Choisne N."/>
            <person name="Demange N."/>
            <person name="Orjeda G."/>
            <person name="Samain S."/>
            <person name="Cattolico L."/>
            <person name="Pelletier E."/>
            <person name="Couloux A."/>
            <person name="Segurens B."/>
            <person name="Wincker P."/>
            <person name="D'Hont A."/>
            <person name="Scarpelli C."/>
            <person name="Weissenbach J."/>
            <person name="Salanoubat M."/>
            <person name="Quetier F."/>
            <person name="Yu Y."/>
            <person name="Kim H.R."/>
            <person name="Rambo T."/>
            <person name="Currie J."/>
            <person name="Collura K."/>
            <person name="Luo M."/>
            <person name="Yang T."/>
            <person name="Ammiraju J.S.S."/>
            <person name="Engler F."/>
            <person name="Soderlund C."/>
            <person name="Wing R.A."/>
            <person name="Palmer L.E."/>
            <person name="de la Bastide M."/>
            <person name="Spiegel L."/>
            <person name="Nascimento L."/>
            <person name="Zutavern T."/>
            <person name="O'Shaughnessy A."/>
            <person name="Dike S."/>
            <person name="Dedhia N."/>
            <person name="Preston R."/>
            <person name="Balija V."/>
            <person name="McCombie W.R."/>
            <person name="Chow T."/>
            <person name="Chen H."/>
            <person name="Chung M."/>
            <person name="Chen C."/>
            <person name="Shaw J."/>
            <person name="Wu H."/>
            <person name="Hsiao K."/>
            <person name="Chao Y."/>
            <person name="Chu M."/>
            <person name="Cheng C."/>
            <person name="Hour A."/>
            <person name="Lee P."/>
            <person name="Lin S."/>
            <person name="Lin Y."/>
            <person name="Liou J."/>
            <person name="Liu S."/>
            <person name="Hsing Y."/>
            <person name="Raghuvanshi S."/>
            <person name="Mohanty A."/>
            <person name="Bharti A.K."/>
            <person name="Gaur A."/>
            <person name="Gupta V."/>
            <person name="Kumar D."/>
            <person name="Ravi V."/>
            <person name="Vij S."/>
            <person name="Kapur A."/>
            <person name="Khurana P."/>
            <person name="Khurana P."/>
            <person name="Khurana J.P."/>
            <person name="Tyagi A.K."/>
            <person name="Gaikwad K."/>
            <person name="Singh A."/>
            <person name="Dalal V."/>
            <person name="Srivastava S."/>
            <person name="Dixit A."/>
            <person name="Pal A.K."/>
            <person name="Ghazi I.A."/>
            <person name="Yadav M."/>
            <person name="Pandit A."/>
            <person name="Bhargava A."/>
            <person name="Sureshbabu K."/>
            <person name="Batra K."/>
            <person name="Sharma T.R."/>
            <person name="Mohapatra T."/>
            <person name="Singh N.K."/>
            <person name="Messing J."/>
            <person name="Nelson A.B."/>
            <person name="Fuks G."/>
            <person name="Kavchok S."/>
            <person name="Keizer G."/>
            <person name="Linton E."/>
            <person name="Llaca V."/>
            <person name="Song R."/>
            <person name="Tanyolac B."/>
            <person name="Young S."/>
            <person name="Ho-Il K."/>
            <person name="Hahn J.H."/>
            <person name="Sangsakoo G."/>
            <person name="Vanavichit A."/>
            <person name="de Mattos Luiz.A.T."/>
            <person name="Zimmer P.D."/>
            <person name="Malone G."/>
            <person name="Dellagostin O."/>
            <person name="de Oliveira A.C."/>
            <person name="Bevan M."/>
            <person name="Bancroft I."/>
            <person name="Minx P."/>
            <person name="Cordum H."/>
            <person name="Wilson R."/>
            <person name="Cheng Z."/>
            <person name="Jin W."/>
            <person name="Jiang J."/>
            <person name="Leong S.A."/>
            <person name="Iwama H."/>
            <person name="Gojobori T."/>
            <person name="Itoh T."/>
            <person name="Niimura Y."/>
            <person name="Fujii Y."/>
            <person name="Habara T."/>
            <person name="Sakai H."/>
            <person name="Sato Y."/>
            <person name="Wilson G."/>
            <person name="Kumar K."/>
            <person name="McCouch S."/>
            <person name="Juretic N."/>
            <person name="Hoen D."/>
            <person name="Wright S."/>
            <person name="Bruskiewich R."/>
            <person name="Bureau T."/>
            <person name="Miyao A."/>
            <person name="Hirochika H."/>
            <person name="Nishikawa T."/>
            <person name="Kadowaki K."/>
            <person name="Sugiura M."/>
            <person name="Burr B."/>
            <person name="Sasaki T."/>
        </authorList>
    </citation>
    <scope>NUCLEOTIDE SEQUENCE [LARGE SCALE GENOMIC DNA]</scope>
    <source>
        <strain evidence="3">cv. Nipponbare</strain>
    </source>
</reference>
<dbReference type="EMBL" id="AP014957">
    <property type="protein sequence ID" value="BAS75599.1"/>
    <property type="molecule type" value="Genomic_DNA"/>
</dbReference>
<reference evidence="2 3" key="3">
    <citation type="journal article" date="2013" name="Rice">
        <title>Improvement of the Oryza sativa Nipponbare reference genome using next generation sequence and optical map data.</title>
        <authorList>
            <person name="Kawahara Y."/>
            <person name="de la Bastide M."/>
            <person name="Hamilton J.P."/>
            <person name="Kanamori H."/>
            <person name="McCombie W.R."/>
            <person name="Ouyang S."/>
            <person name="Schwartz D.C."/>
            <person name="Tanaka T."/>
            <person name="Wu J."/>
            <person name="Zhou S."/>
            <person name="Childs K.L."/>
            <person name="Davidson R.M."/>
            <person name="Lin H."/>
            <person name="Quesada-Ocampo L."/>
            <person name="Vaillancourt B."/>
            <person name="Sakai H."/>
            <person name="Lee S.S."/>
            <person name="Kim J."/>
            <person name="Numa H."/>
            <person name="Itoh T."/>
            <person name="Buell C.R."/>
            <person name="Matsumoto T."/>
        </authorList>
    </citation>
    <scope>NUCLEOTIDE SEQUENCE [LARGE SCALE GENOMIC DNA]</scope>
    <source>
        <strain evidence="3">cv. Nipponbare</strain>
    </source>
</reference>
<evidence type="ECO:0000313" key="2">
    <source>
        <dbReference type="EMBL" id="BAS75599.1"/>
    </source>
</evidence>
<evidence type="ECO:0000256" key="1">
    <source>
        <dbReference type="SAM" id="MobiDB-lite"/>
    </source>
</evidence>
<sequence>MIPVRCQVRYQMIHIRYQTILPRFYDTCEVSDDTYQVSCDSYHIERRYLRGDNCKVSDDTYQVSCDFCHAEGDICEVSAQTTSCWSCYGTTAALWCSRRRHPRVVSSSGRGQSISVLTTGDETETAAWFSNTLDDALEKDLYTQLWHSVTSDAFPAAAGPSSHHPPTPDLPPSDEATDEERHRVELDRQHLFDLLRQ</sequence>
<feature type="region of interest" description="Disordered" evidence="1">
    <location>
        <begin position="154"/>
        <end position="184"/>
    </location>
</feature>
<dbReference type="Proteomes" id="UP000059680">
    <property type="component" value="Chromosome 1"/>
</dbReference>
<evidence type="ECO:0000313" key="3">
    <source>
        <dbReference type="Proteomes" id="UP000059680"/>
    </source>
</evidence>
<accession>A0A0P0VBB1</accession>
<dbReference type="InParanoid" id="A0A0P0VBB1"/>
<protein>
    <submittedName>
        <fullName evidence="2">Os01g0885250 protein</fullName>
    </submittedName>
</protein>
<gene>
    <name evidence="2" type="ordered locus">Os01g0885250</name>
    <name evidence="2" type="ORF">OSNPB_010885250</name>
</gene>
<dbReference type="AlphaFoldDB" id="A0A0P0VBB1"/>
<dbReference type="PaxDb" id="39947-A0A0P0VBB1"/>
<organism evidence="2 3">
    <name type="scientific">Oryza sativa subsp. japonica</name>
    <name type="common">Rice</name>
    <dbReference type="NCBI Taxonomy" id="39947"/>
    <lineage>
        <taxon>Eukaryota</taxon>
        <taxon>Viridiplantae</taxon>
        <taxon>Streptophyta</taxon>
        <taxon>Embryophyta</taxon>
        <taxon>Tracheophyta</taxon>
        <taxon>Spermatophyta</taxon>
        <taxon>Magnoliopsida</taxon>
        <taxon>Liliopsida</taxon>
        <taxon>Poales</taxon>
        <taxon>Poaceae</taxon>
        <taxon>BOP clade</taxon>
        <taxon>Oryzoideae</taxon>
        <taxon>Oryzeae</taxon>
        <taxon>Oryzinae</taxon>
        <taxon>Oryza</taxon>
        <taxon>Oryza sativa</taxon>
    </lineage>
</organism>
<name>A0A0P0VBB1_ORYSJ</name>
<reference evidence="2 3" key="2">
    <citation type="journal article" date="2013" name="Plant Cell Physiol.">
        <title>Rice Annotation Project Database (RAP-DB): an integrative and interactive database for rice genomics.</title>
        <authorList>
            <person name="Sakai H."/>
            <person name="Lee S.S."/>
            <person name="Tanaka T."/>
            <person name="Numa H."/>
            <person name="Kim J."/>
            <person name="Kawahara Y."/>
            <person name="Wakimoto H."/>
            <person name="Yang C.C."/>
            <person name="Iwamoto M."/>
            <person name="Abe T."/>
            <person name="Yamada Y."/>
            <person name="Muto A."/>
            <person name="Inokuchi H."/>
            <person name="Ikemura T."/>
            <person name="Matsumoto T."/>
            <person name="Sasaki T."/>
            <person name="Itoh T."/>
        </authorList>
    </citation>
    <scope>NUCLEOTIDE SEQUENCE [LARGE SCALE GENOMIC DNA]</scope>
    <source>
        <strain evidence="3">cv. Nipponbare</strain>
    </source>
</reference>
<keyword evidence="3" id="KW-1185">Reference proteome</keyword>